<reference evidence="3" key="1">
    <citation type="submission" date="2012-11" db="EMBL/GenBank/DDBJ databases">
        <authorList>
            <person name="Lucero-Rivera Y.E."/>
            <person name="Tovar-Ramirez D."/>
        </authorList>
    </citation>
    <scope>NUCLEOTIDE SEQUENCE</scope>
    <source>
        <tissue evidence="3">Salivary gland</tissue>
    </source>
</reference>
<keyword evidence="2" id="KW-0732">Signal</keyword>
<feature type="chain" id="PRO_5003980642" evidence="2">
    <location>
        <begin position="19"/>
        <end position="193"/>
    </location>
</feature>
<feature type="region of interest" description="Disordered" evidence="1">
    <location>
        <begin position="85"/>
        <end position="193"/>
    </location>
</feature>
<reference evidence="3" key="2">
    <citation type="journal article" date="2015" name="J. Proteomics">
        <title>Sexual differences in the sialomes of the zebra tick, Rhipicephalus pulchellus.</title>
        <authorList>
            <person name="Tan A.W."/>
            <person name="Francischetti I.M."/>
            <person name="Slovak M."/>
            <person name="Kini R.M."/>
            <person name="Ribeiro J.M."/>
        </authorList>
    </citation>
    <scope>NUCLEOTIDE SEQUENCE</scope>
    <source>
        <tissue evidence="3">Salivary gland</tissue>
    </source>
</reference>
<evidence type="ECO:0000313" key="3">
    <source>
        <dbReference type="EMBL" id="JAA54119.1"/>
    </source>
</evidence>
<evidence type="ECO:0000256" key="1">
    <source>
        <dbReference type="SAM" id="MobiDB-lite"/>
    </source>
</evidence>
<organism evidence="3">
    <name type="scientific">Rhipicephalus pulchellus</name>
    <name type="common">Yellow backed tick</name>
    <name type="synonym">Dermacentor pulchellus</name>
    <dbReference type="NCBI Taxonomy" id="72859"/>
    <lineage>
        <taxon>Eukaryota</taxon>
        <taxon>Metazoa</taxon>
        <taxon>Ecdysozoa</taxon>
        <taxon>Arthropoda</taxon>
        <taxon>Chelicerata</taxon>
        <taxon>Arachnida</taxon>
        <taxon>Acari</taxon>
        <taxon>Parasitiformes</taxon>
        <taxon>Ixodida</taxon>
        <taxon>Ixodoidea</taxon>
        <taxon>Ixodidae</taxon>
        <taxon>Rhipicephalinae</taxon>
        <taxon>Rhipicephalus</taxon>
        <taxon>Rhipicephalus</taxon>
    </lineage>
</organism>
<proteinExistence type="evidence at transcript level"/>
<evidence type="ECO:0000256" key="2">
    <source>
        <dbReference type="SAM" id="SignalP"/>
    </source>
</evidence>
<feature type="compositionally biased region" description="Basic and acidic residues" evidence="1">
    <location>
        <begin position="133"/>
        <end position="164"/>
    </location>
</feature>
<feature type="compositionally biased region" description="Polar residues" evidence="1">
    <location>
        <begin position="106"/>
        <end position="117"/>
    </location>
</feature>
<feature type="compositionally biased region" description="Basic residues" evidence="1">
    <location>
        <begin position="165"/>
        <end position="175"/>
    </location>
</feature>
<sequence>MSILYLLIALVPVVPDEAAGEAVCPNKTWNPETDHMWTRCVHFCADSDGKWHMGFFDNGTWCHYDNQTNGTCYEGYCHNVPYKDANIPRTTESNTVDKKKKSKSSVFSTEPTATIDSPTEKPEDKTKKKGKENKKDEEKGKDHRNKENEKDKVKESEKRKEKEKGKKKVTVKKTGKKTEETVPKEAGPVNNEW</sequence>
<protein>
    <submittedName>
        <fullName evidence="3">Putative basic tail protein</fullName>
    </submittedName>
</protein>
<name>L7LTG9_RHIPC</name>
<dbReference type="AlphaFoldDB" id="L7LTG9"/>
<dbReference type="EMBL" id="GACK01010915">
    <property type="protein sequence ID" value="JAA54119.1"/>
    <property type="molecule type" value="mRNA"/>
</dbReference>
<accession>L7LTG9</accession>
<feature type="signal peptide" evidence="2">
    <location>
        <begin position="1"/>
        <end position="18"/>
    </location>
</feature>